<evidence type="ECO:0000256" key="2">
    <source>
        <dbReference type="SAM" id="Phobius"/>
    </source>
</evidence>
<evidence type="ECO:0000256" key="1">
    <source>
        <dbReference type="SAM" id="MobiDB-lite"/>
    </source>
</evidence>
<comment type="caution">
    <text evidence="3">The sequence shown here is derived from an EMBL/GenBank/DDBJ whole genome shotgun (WGS) entry which is preliminary data.</text>
</comment>
<protein>
    <submittedName>
        <fullName evidence="3">Uncharacterized protein</fullName>
    </submittedName>
</protein>
<keyword evidence="4" id="KW-1185">Reference proteome</keyword>
<keyword evidence="2" id="KW-0472">Membrane</keyword>
<organism evidence="3 4">
    <name type="scientific">Clitoria ternatea</name>
    <name type="common">Butterfly pea</name>
    <dbReference type="NCBI Taxonomy" id="43366"/>
    <lineage>
        <taxon>Eukaryota</taxon>
        <taxon>Viridiplantae</taxon>
        <taxon>Streptophyta</taxon>
        <taxon>Embryophyta</taxon>
        <taxon>Tracheophyta</taxon>
        <taxon>Spermatophyta</taxon>
        <taxon>Magnoliopsida</taxon>
        <taxon>eudicotyledons</taxon>
        <taxon>Gunneridae</taxon>
        <taxon>Pentapetalae</taxon>
        <taxon>rosids</taxon>
        <taxon>fabids</taxon>
        <taxon>Fabales</taxon>
        <taxon>Fabaceae</taxon>
        <taxon>Papilionoideae</taxon>
        <taxon>50 kb inversion clade</taxon>
        <taxon>NPAAA clade</taxon>
        <taxon>indigoferoid/millettioid clade</taxon>
        <taxon>Phaseoleae</taxon>
        <taxon>Clitoria</taxon>
    </lineage>
</organism>
<sequence>MTALPSRCTPPGPAVSVTEHHHPAKTASSLLEITVVAIKLFFPISLLFMHLVADRHHNEGSCIVNAKEGSYDCVTNDELDA</sequence>
<proteinExistence type="predicted"/>
<reference evidence="3 4" key="1">
    <citation type="submission" date="2024-01" db="EMBL/GenBank/DDBJ databases">
        <title>The genomes of 5 underutilized Papilionoideae crops provide insights into root nodulation and disease resistance.</title>
        <authorList>
            <person name="Yuan L."/>
        </authorList>
    </citation>
    <scope>NUCLEOTIDE SEQUENCE [LARGE SCALE GENOMIC DNA]</scope>
    <source>
        <strain evidence="3">LY-2023</strain>
        <tissue evidence="3">Leaf</tissue>
    </source>
</reference>
<accession>A0AAN9PVK3</accession>
<keyword evidence="2" id="KW-0812">Transmembrane</keyword>
<evidence type="ECO:0000313" key="3">
    <source>
        <dbReference type="EMBL" id="KAK7311554.1"/>
    </source>
</evidence>
<name>A0AAN9PVK3_CLITE</name>
<dbReference type="EMBL" id="JAYKXN010000002">
    <property type="protein sequence ID" value="KAK7311554.1"/>
    <property type="molecule type" value="Genomic_DNA"/>
</dbReference>
<dbReference type="Proteomes" id="UP001359559">
    <property type="component" value="Unassembled WGS sequence"/>
</dbReference>
<dbReference type="AlphaFoldDB" id="A0AAN9PVK3"/>
<keyword evidence="2" id="KW-1133">Transmembrane helix</keyword>
<feature type="region of interest" description="Disordered" evidence="1">
    <location>
        <begin position="1"/>
        <end position="21"/>
    </location>
</feature>
<gene>
    <name evidence="3" type="ORF">RJT34_09774</name>
</gene>
<feature type="transmembrane region" description="Helical" evidence="2">
    <location>
        <begin position="33"/>
        <end position="53"/>
    </location>
</feature>
<evidence type="ECO:0000313" key="4">
    <source>
        <dbReference type="Proteomes" id="UP001359559"/>
    </source>
</evidence>